<dbReference type="Pfam" id="PF00730">
    <property type="entry name" value="HhH-GPD"/>
    <property type="match status" value="1"/>
</dbReference>
<evidence type="ECO:0000256" key="5">
    <source>
        <dbReference type="ARBA" id="ARBA00022023"/>
    </source>
</evidence>
<dbReference type="GO" id="GO:0046872">
    <property type="term" value="F:metal ion binding"/>
    <property type="evidence" value="ECO:0007669"/>
    <property type="project" value="UniProtKB-KW"/>
</dbReference>
<organism evidence="15 16">
    <name type="scientific">Corynebacterium uropygiale</name>
    <dbReference type="NCBI Taxonomy" id="1775911"/>
    <lineage>
        <taxon>Bacteria</taxon>
        <taxon>Bacillati</taxon>
        <taxon>Actinomycetota</taxon>
        <taxon>Actinomycetes</taxon>
        <taxon>Mycobacteriales</taxon>
        <taxon>Corynebacteriaceae</taxon>
        <taxon>Corynebacterium</taxon>
    </lineage>
</organism>
<dbReference type="InterPro" id="IPR044298">
    <property type="entry name" value="MIG/MutY"/>
</dbReference>
<dbReference type="GO" id="GO:0051539">
    <property type="term" value="F:4 iron, 4 sulfur cluster binding"/>
    <property type="evidence" value="ECO:0007669"/>
    <property type="project" value="UniProtKB-KW"/>
</dbReference>
<evidence type="ECO:0000259" key="14">
    <source>
        <dbReference type="SMART" id="SM00478"/>
    </source>
</evidence>
<keyword evidence="7" id="KW-0479">Metal-binding</keyword>
<dbReference type="SMART" id="SM00478">
    <property type="entry name" value="ENDO3c"/>
    <property type="match status" value="1"/>
</dbReference>
<dbReference type="InterPro" id="IPR011257">
    <property type="entry name" value="DNA_glycosylase"/>
</dbReference>
<dbReference type="RefSeq" id="WP_236119309.1">
    <property type="nucleotide sequence ID" value="NZ_JAKGSI010000004.1"/>
</dbReference>
<dbReference type="Gene3D" id="1.10.340.30">
    <property type="entry name" value="Hypothetical protein, domain 2"/>
    <property type="match status" value="1"/>
</dbReference>
<evidence type="ECO:0000256" key="10">
    <source>
        <dbReference type="ARBA" id="ARBA00023004"/>
    </source>
</evidence>
<dbReference type="GO" id="GO:0006284">
    <property type="term" value="P:base-excision repair"/>
    <property type="evidence" value="ECO:0007669"/>
    <property type="project" value="InterPro"/>
</dbReference>
<feature type="domain" description="HhH-GPD" evidence="14">
    <location>
        <begin position="38"/>
        <end position="190"/>
    </location>
</feature>
<reference evidence="15" key="1">
    <citation type="submission" date="2022-01" db="EMBL/GenBank/DDBJ databases">
        <title>Corynebacterium sp. nov isolated from isolated from the feces of the greater white-fronted geese (Anser albifrons) at Poyang Lake, PR China.</title>
        <authorList>
            <person name="Liu Q."/>
        </authorList>
    </citation>
    <scope>NUCLEOTIDE SEQUENCE</scope>
    <source>
        <strain evidence="15">JCM 32435</strain>
    </source>
</reference>
<dbReference type="InterPro" id="IPR004036">
    <property type="entry name" value="Endonuclease-III-like_CS2"/>
</dbReference>
<dbReference type="PANTHER" id="PTHR42944">
    <property type="entry name" value="ADENINE DNA GLYCOSYLASE"/>
    <property type="match status" value="1"/>
</dbReference>
<keyword evidence="10" id="KW-0408">Iron</keyword>
<dbReference type="FunFam" id="1.10.340.30:FF:000003">
    <property type="entry name" value="A/G-specific adenine glycosylase"/>
    <property type="match status" value="1"/>
</dbReference>
<dbReference type="InterPro" id="IPR003651">
    <property type="entry name" value="Endonuclease3_FeS-loop_motif"/>
</dbReference>
<evidence type="ECO:0000313" key="16">
    <source>
        <dbReference type="Proteomes" id="UP001139336"/>
    </source>
</evidence>
<dbReference type="GO" id="GO:0000701">
    <property type="term" value="F:purine-specific mismatch base pair DNA N-glycosylase activity"/>
    <property type="evidence" value="ECO:0007669"/>
    <property type="project" value="UniProtKB-EC"/>
</dbReference>
<dbReference type="PANTHER" id="PTHR42944:SF1">
    <property type="entry name" value="ADENINE DNA GLYCOSYLASE"/>
    <property type="match status" value="1"/>
</dbReference>
<dbReference type="InterPro" id="IPR003265">
    <property type="entry name" value="HhH-GPD_domain"/>
</dbReference>
<dbReference type="GO" id="GO:0034039">
    <property type="term" value="F:8-oxo-7,8-dihydroguanine DNA N-glycosylase activity"/>
    <property type="evidence" value="ECO:0007669"/>
    <property type="project" value="TreeGrafter"/>
</dbReference>
<evidence type="ECO:0000256" key="6">
    <source>
        <dbReference type="ARBA" id="ARBA00022485"/>
    </source>
</evidence>
<dbReference type="AlphaFoldDB" id="A0A9X1QPF7"/>
<keyword evidence="16" id="KW-1185">Reference proteome</keyword>
<dbReference type="InterPro" id="IPR000445">
    <property type="entry name" value="HhH_motif"/>
</dbReference>
<evidence type="ECO:0000256" key="2">
    <source>
        <dbReference type="ARBA" id="ARBA00001966"/>
    </source>
</evidence>
<proteinExistence type="inferred from homology"/>
<evidence type="ECO:0000256" key="11">
    <source>
        <dbReference type="ARBA" id="ARBA00023014"/>
    </source>
</evidence>
<comment type="catalytic activity">
    <reaction evidence="1">
        <text>Hydrolyzes free adenine bases from 7,8-dihydro-8-oxoguanine:adenine mismatched double-stranded DNA, leaving an apurinic site.</text>
        <dbReference type="EC" id="3.2.2.31"/>
    </reaction>
</comment>
<evidence type="ECO:0000256" key="9">
    <source>
        <dbReference type="ARBA" id="ARBA00022801"/>
    </source>
</evidence>
<dbReference type="Gene3D" id="1.10.1670.10">
    <property type="entry name" value="Helix-hairpin-Helix base-excision DNA repair enzymes (C-terminal)"/>
    <property type="match status" value="1"/>
</dbReference>
<dbReference type="Pfam" id="PF00633">
    <property type="entry name" value="HHH"/>
    <property type="match status" value="1"/>
</dbReference>
<comment type="similarity">
    <text evidence="3">Belongs to the Nth/MutY family.</text>
</comment>
<keyword evidence="13" id="KW-0326">Glycosidase</keyword>
<dbReference type="GO" id="GO:0032357">
    <property type="term" value="F:oxidized purine DNA binding"/>
    <property type="evidence" value="ECO:0007669"/>
    <property type="project" value="TreeGrafter"/>
</dbReference>
<accession>A0A9X1QPF7</accession>
<dbReference type="GO" id="GO:0035485">
    <property type="term" value="F:adenine/guanine mispair binding"/>
    <property type="evidence" value="ECO:0007669"/>
    <property type="project" value="TreeGrafter"/>
</dbReference>
<sequence>MAQSLRAELISWYREHARPLPWRRPGTSPWAILLSEVMSQQTPVQRVIPSWEDWLRRWPTPRALSEASTAEVLHAWGRLGYPRRALRLKECAGVIVENHGGEVPDDVEALLALPGIGAYTARAVACFAFGKNVPVVDTNVRRVYERAIEGAFLTPPARARDLQRVGALLPEGEGPEGPEFSVALMELGALVCTARAPRCEDCPIVGRCEWQRLGCPEPDEEALRGARRRVQKFEGTDRQARGRIMAALRESPGFAPLPVEEVKRLWPDEAQWSRALFSLIEDGLVEQDSPGYLRLPL</sequence>
<dbReference type="PROSITE" id="PS01155">
    <property type="entry name" value="ENDONUCLEASE_III_2"/>
    <property type="match status" value="1"/>
</dbReference>
<evidence type="ECO:0000256" key="4">
    <source>
        <dbReference type="ARBA" id="ARBA00012045"/>
    </source>
</evidence>
<evidence type="ECO:0000256" key="13">
    <source>
        <dbReference type="ARBA" id="ARBA00023295"/>
    </source>
</evidence>
<comment type="caution">
    <text evidence="15">The sequence shown here is derived from an EMBL/GenBank/DDBJ whole genome shotgun (WGS) entry which is preliminary data.</text>
</comment>
<keyword evidence="9" id="KW-0378">Hydrolase</keyword>
<gene>
    <name evidence="15" type="ORF">L1O03_08275</name>
</gene>
<name>A0A9X1QPF7_9CORY</name>
<comment type="cofactor">
    <cofactor evidence="2">
        <name>[4Fe-4S] cluster</name>
        <dbReference type="ChEBI" id="CHEBI:49883"/>
    </cofactor>
</comment>
<evidence type="ECO:0000256" key="12">
    <source>
        <dbReference type="ARBA" id="ARBA00023204"/>
    </source>
</evidence>
<protein>
    <recommendedName>
        <fullName evidence="5">Adenine DNA glycosylase</fullName>
        <ecNumber evidence="4">3.2.2.31</ecNumber>
    </recommendedName>
</protein>
<evidence type="ECO:0000256" key="7">
    <source>
        <dbReference type="ARBA" id="ARBA00022723"/>
    </source>
</evidence>
<dbReference type="CDD" id="cd00056">
    <property type="entry name" value="ENDO3c"/>
    <property type="match status" value="1"/>
</dbReference>
<evidence type="ECO:0000313" key="15">
    <source>
        <dbReference type="EMBL" id="MCF4007167.1"/>
    </source>
</evidence>
<dbReference type="GO" id="GO:0006298">
    <property type="term" value="P:mismatch repair"/>
    <property type="evidence" value="ECO:0007669"/>
    <property type="project" value="TreeGrafter"/>
</dbReference>
<dbReference type="EC" id="3.2.2.31" evidence="4"/>
<keyword evidence="12" id="KW-0234">DNA repair</keyword>
<keyword evidence="6" id="KW-0004">4Fe-4S</keyword>
<evidence type="ECO:0000256" key="3">
    <source>
        <dbReference type="ARBA" id="ARBA00008343"/>
    </source>
</evidence>
<dbReference type="SUPFAM" id="SSF48150">
    <property type="entry name" value="DNA-glycosylase"/>
    <property type="match status" value="1"/>
</dbReference>
<dbReference type="EMBL" id="JAKGSI010000004">
    <property type="protein sequence ID" value="MCF4007167.1"/>
    <property type="molecule type" value="Genomic_DNA"/>
</dbReference>
<dbReference type="Proteomes" id="UP001139336">
    <property type="component" value="Unassembled WGS sequence"/>
</dbReference>
<evidence type="ECO:0000256" key="1">
    <source>
        <dbReference type="ARBA" id="ARBA00000843"/>
    </source>
</evidence>
<keyword evidence="8" id="KW-0227">DNA damage</keyword>
<keyword evidence="11" id="KW-0411">Iron-sulfur</keyword>
<dbReference type="InterPro" id="IPR023170">
    <property type="entry name" value="HhH_base_excis_C"/>
</dbReference>
<dbReference type="Pfam" id="PF10576">
    <property type="entry name" value="EndIII_4Fe-2S"/>
    <property type="match status" value="1"/>
</dbReference>
<evidence type="ECO:0000256" key="8">
    <source>
        <dbReference type="ARBA" id="ARBA00022763"/>
    </source>
</evidence>